<dbReference type="Proteomes" id="UP000503017">
    <property type="component" value="Chromosome"/>
</dbReference>
<dbReference type="RefSeq" id="WP_027029317.1">
    <property type="nucleotide sequence ID" value="NZ_CP033367.1"/>
</dbReference>
<proteinExistence type="predicted"/>
<sequence length="100" mass="10546">MKLRLEIKSASAEGKHRSIEATKAVFTAAGISAEQAADGMFALEGWDAASFSDDHAPTETESDGASVWMDANKAAIAACCADWPVDAVPESYLLLELAEL</sequence>
<evidence type="ECO:0000313" key="1">
    <source>
        <dbReference type="EMBL" id="QKD03524.1"/>
    </source>
</evidence>
<dbReference type="AlphaFoldDB" id="A0A6M7WU07"/>
<protein>
    <submittedName>
        <fullName evidence="1">Uncharacterized protein</fullName>
    </submittedName>
</protein>
<dbReference type="EMBL" id="CP033367">
    <property type="protein sequence ID" value="QKD03524.1"/>
    <property type="molecule type" value="Genomic_DNA"/>
</dbReference>
<gene>
    <name evidence="1" type="ORF">EB235_20205</name>
</gene>
<accession>A0A6M7WU07</accession>
<organism evidence="1 2">
    <name type="scientific">Mesorhizobium loti R88b</name>
    <dbReference type="NCBI Taxonomy" id="935548"/>
    <lineage>
        <taxon>Bacteria</taxon>
        <taxon>Pseudomonadati</taxon>
        <taxon>Pseudomonadota</taxon>
        <taxon>Alphaproteobacteria</taxon>
        <taxon>Hyphomicrobiales</taxon>
        <taxon>Phyllobacteriaceae</taxon>
        <taxon>Mesorhizobium</taxon>
    </lineage>
</organism>
<name>A0A6M7WU07_RHILI</name>
<reference evidence="1 2" key="1">
    <citation type="submission" date="2018-10" db="EMBL/GenBank/DDBJ databases">
        <authorList>
            <person name="Perry B.J."/>
            <person name="Sullivan J.T."/>
            <person name="Murphy R.J.T."/>
            <person name="Ramsay J.P."/>
            <person name="Ronson C.W."/>
        </authorList>
    </citation>
    <scope>NUCLEOTIDE SEQUENCE [LARGE SCALE GENOMIC DNA]</scope>
    <source>
        <strain evidence="1 2">R88b</strain>
    </source>
</reference>
<evidence type="ECO:0000313" key="2">
    <source>
        <dbReference type="Proteomes" id="UP000503017"/>
    </source>
</evidence>